<dbReference type="RefSeq" id="WP_284394134.1">
    <property type="nucleotide sequence ID" value="NZ_BSNG01000004.1"/>
</dbReference>
<keyword evidence="6" id="KW-1185">Reference proteome</keyword>
<name>A0ABQ5UJS8_9HYPH</name>
<comment type="caution">
    <text evidence="5">The sequence shown here is derived from an EMBL/GenBank/DDBJ whole genome shotgun (WGS) entry which is preliminary data.</text>
</comment>
<dbReference type="EMBL" id="BSNG01000004">
    <property type="protein sequence ID" value="GLQ12292.1"/>
    <property type="molecule type" value="Genomic_DNA"/>
</dbReference>
<dbReference type="InterPro" id="IPR015797">
    <property type="entry name" value="NUDIX_hydrolase-like_dom_sf"/>
</dbReference>
<evidence type="ECO:0000256" key="2">
    <source>
        <dbReference type="ARBA" id="ARBA00022801"/>
    </source>
</evidence>
<dbReference type="Proteomes" id="UP001161406">
    <property type="component" value="Unassembled WGS sequence"/>
</dbReference>
<dbReference type="PROSITE" id="PS51462">
    <property type="entry name" value="NUDIX"/>
    <property type="match status" value="1"/>
</dbReference>
<dbReference type="InterPro" id="IPR020084">
    <property type="entry name" value="NUDIX_hydrolase_CS"/>
</dbReference>
<dbReference type="InterPro" id="IPR020476">
    <property type="entry name" value="Nudix_hydrolase"/>
</dbReference>
<dbReference type="PROSITE" id="PS00893">
    <property type="entry name" value="NUDIX_BOX"/>
    <property type="match status" value="1"/>
</dbReference>
<evidence type="ECO:0000313" key="6">
    <source>
        <dbReference type="Proteomes" id="UP001161406"/>
    </source>
</evidence>
<dbReference type="SUPFAM" id="SSF55811">
    <property type="entry name" value="Nudix"/>
    <property type="match status" value="1"/>
</dbReference>
<gene>
    <name evidence="5" type="ORF">GCM10007913_42250</name>
</gene>
<reference evidence="5" key="2">
    <citation type="submission" date="2023-01" db="EMBL/GenBank/DDBJ databases">
        <title>Draft genome sequence of Devosia yakushimensis strain NBRC 103855.</title>
        <authorList>
            <person name="Sun Q."/>
            <person name="Mori K."/>
        </authorList>
    </citation>
    <scope>NUCLEOTIDE SEQUENCE</scope>
    <source>
        <strain evidence="5">NBRC 103855</strain>
    </source>
</reference>
<dbReference type="InterPro" id="IPR000086">
    <property type="entry name" value="NUDIX_hydrolase_dom"/>
</dbReference>
<sequence length="135" mass="15280">MAHRISAGALVLREEKILLVRHHRTGRHDFWVGPGGGVEGGETLEATAERETLEESGVTIKVRRLAYLDELWSDTEIDVTANPAESESIIEANWFARDQLPSGHLFPEPLRDRFWSDLQTGFAAPIKLPLRRLHF</sequence>
<dbReference type="PANTHER" id="PTHR43046">
    <property type="entry name" value="GDP-MANNOSE MANNOSYL HYDROLASE"/>
    <property type="match status" value="1"/>
</dbReference>
<dbReference type="Pfam" id="PF00293">
    <property type="entry name" value="NUDIX"/>
    <property type="match status" value="1"/>
</dbReference>
<accession>A0ABQ5UJS8</accession>
<feature type="domain" description="Nudix hydrolase" evidence="4">
    <location>
        <begin position="2"/>
        <end position="118"/>
    </location>
</feature>
<comment type="similarity">
    <text evidence="3">Belongs to the Nudix hydrolase family.</text>
</comment>
<keyword evidence="2 3" id="KW-0378">Hydrolase</keyword>
<evidence type="ECO:0000313" key="5">
    <source>
        <dbReference type="EMBL" id="GLQ12292.1"/>
    </source>
</evidence>
<comment type="cofactor">
    <cofactor evidence="1">
        <name>Mg(2+)</name>
        <dbReference type="ChEBI" id="CHEBI:18420"/>
    </cofactor>
</comment>
<evidence type="ECO:0000259" key="4">
    <source>
        <dbReference type="PROSITE" id="PS51462"/>
    </source>
</evidence>
<dbReference type="Gene3D" id="3.90.79.10">
    <property type="entry name" value="Nucleoside Triphosphate Pyrophosphohydrolase"/>
    <property type="match status" value="1"/>
</dbReference>
<organism evidence="5 6">
    <name type="scientific">Devosia yakushimensis</name>
    <dbReference type="NCBI Taxonomy" id="470028"/>
    <lineage>
        <taxon>Bacteria</taxon>
        <taxon>Pseudomonadati</taxon>
        <taxon>Pseudomonadota</taxon>
        <taxon>Alphaproteobacteria</taxon>
        <taxon>Hyphomicrobiales</taxon>
        <taxon>Devosiaceae</taxon>
        <taxon>Devosia</taxon>
    </lineage>
</organism>
<evidence type="ECO:0000256" key="3">
    <source>
        <dbReference type="RuleBase" id="RU003476"/>
    </source>
</evidence>
<dbReference type="PRINTS" id="PR00502">
    <property type="entry name" value="NUDIXFAMILY"/>
</dbReference>
<proteinExistence type="inferred from homology"/>
<reference evidence="5" key="1">
    <citation type="journal article" date="2014" name="Int. J. Syst. Evol. Microbiol.">
        <title>Complete genome of a new Firmicutes species belonging to the dominant human colonic microbiota ('Ruminococcus bicirculans') reveals two chromosomes and a selective capacity to utilize plant glucans.</title>
        <authorList>
            <consortium name="NISC Comparative Sequencing Program"/>
            <person name="Wegmann U."/>
            <person name="Louis P."/>
            <person name="Goesmann A."/>
            <person name="Henrissat B."/>
            <person name="Duncan S.H."/>
            <person name="Flint H.J."/>
        </authorList>
    </citation>
    <scope>NUCLEOTIDE SEQUENCE</scope>
    <source>
        <strain evidence="5">NBRC 103855</strain>
    </source>
</reference>
<protein>
    <recommendedName>
        <fullName evidence="4">Nudix hydrolase domain-containing protein</fullName>
    </recommendedName>
</protein>
<evidence type="ECO:0000256" key="1">
    <source>
        <dbReference type="ARBA" id="ARBA00001946"/>
    </source>
</evidence>
<dbReference type="PANTHER" id="PTHR43046:SF14">
    <property type="entry name" value="MUTT_NUDIX FAMILY PROTEIN"/>
    <property type="match status" value="1"/>
</dbReference>